<keyword evidence="4" id="KW-1185">Reference proteome</keyword>
<reference evidence="3 4" key="1">
    <citation type="submission" date="2013-05" db="EMBL/GenBank/DDBJ databases">
        <title>Genome assembly of Chondromyces apiculatus DSM 436.</title>
        <authorList>
            <person name="Sharma G."/>
            <person name="Khatri I."/>
            <person name="Kaur C."/>
            <person name="Mayilraj S."/>
            <person name="Subramanian S."/>
        </authorList>
    </citation>
    <scope>NUCLEOTIDE SEQUENCE [LARGE SCALE GENOMIC DNA]</scope>
    <source>
        <strain evidence="3 4">DSM 436</strain>
    </source>
</reference>
<evidence type="ECO:0000256" key="1">
    <source>
        <dbReference type="SAM" id="MobiDB-lite"/>
    </source>
</evidence>
<name>A0A017T9E5_9BACT</name>
<evidence type="ECO:0000313" key="3">
    <source>
        <dbReference type="EMBL" id="EYF05898.1"/>
    </source>
</evidence>
<feature type="chain" id="PRO_5001500064" description="Secreted protein" evidence="2">
    <location>
        <begin position="23"/>
        <end position="473"/>
    </location>
</feature>
<evidence type="ECO:0008006" key="5">
    <source>
        <dbReference type="Google" id="ProtNLM"/>
    </source>
</evidence>
<dbReference type="STRING" id="1192034.CAP_2900"/>
<dbReference type="Proteomes" id="UP000019678">
    <property type="component" value="Unassembled WGS sequence"/>
</dbReference>
<organism evidence="3 4">
    <name type="scientific">Chondromyces apiculatus DSM 436</name>
    <dbReference type="NCBI Taxonomy" id="1192034"/>
    <lineage>
        <taxon>Bacteria</taxon>
        <taxon>Pseudomonadati</taxon>
        <taxon>Myxococcota</taxon>
        <taxon>Polyangia</taxon>
        <taxon>Polyangiales</taxon>
        <taxon>Polyangiaceae</taxon>
        <taxon>Chondromyces</taxon>
    </lineage>
</organism>
<gene>
    <name evidence="3" type="ORF">CAP_2900</name>
</gene>
<feature type="signal peptide" evidence="2">
    <location>
        <begin position="1"/>
        <end position="22"/>
    </location>
</feature>
<feature type="compositionally biased region" description="Gly residues" evidence="1">
    <location>
        <begin position="36"/>
        <end position="62"/>
    </location>
</feature>
<comment type="caution">
    <text evidence="3">The sequence shown here is derived from an EMBL/GenBank/DDBJ whole genome shotgun (WGS) entry which is preliminary data.</text>
</comment>
<dbReference type="EMBL" id="ASRX01000020">
    <property type="protein sequence ID" value="EYF05898.1"/>
    <property type="molecule type" value="Genomic_DNA"/>
</dbReference>
<dbReference type="AlphaFoldDB" id="A0A017T9E5"/>
<keyword evidence="2" id="KW-0732">Signal</keyword>
<protein>
    <recommendedName>
        <fullName evidence="5">Secreted protein</fullName>
    </recommendedName>
</protein>
<evidence type="ECO:0000313" key="4">
    <source>
        <dbReference type="Proteomes" id="UP000019678"/>
    </source>
</evidence>
<feature type="region of interest" description="Disordered" evidence="1">
    <location>
        <begin position="32"/>
        <end position="73"/>
    </location>
</feature>
<accession>A0A017T9E5</accession>
<evidence type="ECO:0000256" key="2">
    <source>
        <dbReference type="SAM" id="SignalP"/>
    </source>
</evidence>
<sequence length="473" mass="49698">MLVTSMLRDRRVVVFAALSLLAACGARTDLNAEGSSRGGQGANGQGANGQGANGQGANGQGAGSSCPADEVDPIEVTTPECNHVTATGYVDGGQGFHQRGPVLTYSSDDRTQVTVLSGWTIAASPTSPAALRHTSWMPWQLWPVDGWLGPSHVADFTGGSSYAAAPMPGDKLTISFALPGGDIWTSRSFVPGSPEIPPSFRVSYGGEHALTTVPGPERTLVVTEGVKAFGAPEGWHQFEFFTVTEAPADVGGTILGCGNATLGADAIRSPEGLGYLLAYSLGGSQEDVSCATQGHLPEAPAPNRIQIMWMNELGYEDINSSDERERIPIEGLAGRVRLAPSPVGAWLVAGSQAGGNRLYVEHLDPFGYSMLELQEIATPRSLDHFDAKAFGDTLAVAWVEDDPEGGPGQVIQIRMLDIDNQPIASAQIRSGRPVVGAPSLLGADDGQRLLVAWSETPECGEDRIRVIRLDCAL</sequence>
<proteinExistence type="predicted"/>